<protein>
    <recommendedName>
        <fullName evidence="3">Phage tail protein</fullName>
    </recommendedName>
</protein>
<gene>
    <name evidence="1" type="ORF">C7Y71_000160</name>
</gene>
<proteinExistence type="predicted"/>
<accession>A0A5P8E3N4</accession>
<dbReference type="AlphaFoldDB" id="A0A5P8E3N4"/>
<dbReference type="KEGG" id="alq:C7Y71_000160"/>
<dbReference type="Proteomes" id="UP000249375">
    <property type="component" value="Chromosome"/>
</dbReference>
<reference evidence="1 2" key="1">
    <citation type="submission" date="2018-11" db="EMBL/GenBank/DDBJ databases">
        <authorList>
            <person name="Na S.W."/>
            <person name="Baik M."/>
        </authorList>
    </citation>
    <scope>NUCLEOTIDE SEQUENCE [LARGE SCALE GENOMIC DNA]</scope>
    <source>
        <strain evidence="1 2">E39</strain>
    </source>
</reference>
<keyword evidence="2" id="KW-1185">Reference proteome</keyword>
<organism evidence="1 2">
    <name type="scientific">Pseudoprevotella muciniphila</name>
    <dbReference type="NCBI Taxonomy" id="2133944"/>
    <lineage>
        <taxon>Bacteria</taxon>
        <taxon>Pseudomonadati</taxon>
        <taxon>Bacteroidota</taxon>
        <taxon>Bacteroidia</taxon>
        <taxon>Bacteroidales</taxon>
        <taxon>Prevotellaceae</taxon>
        <taxon>Pseudoprevotella</taxon>
    </lineage>
</organism>
<dbReference type="OrthoDB" id="1067916at2"/>
<evidence type="ECO:0000313" key="2">
    <source>
        <dbReference type="Proteomes" id="UP000249375"/>
    </source>
</evidence>
<name>A0A5P8E3N4_9BACT</name>
<dbReference type="RefSeq" id="WP_111899400.1">
    <property type="nucleotide sequence ID" value="NZ_CP033459.1"/>
</dbReference>
<evidence type="ECO:0000313" key="1">
    <source>
        <dbReference type="EMBL" id="QFQ11571.1"/>
    </source>
</evidence>
<evidence type="ECO:0008006" key="3">
    <source>
        <dbReference type="Google" id="ProtNLM"/>
    </source>
</evidence>
<sequence>MNKKDFLYGLNKMSFNGKEVGYIEKDSFEWGGTAPESVDVEAEQVPDAPVLVLAQKNGTIAPKFNMIQLNYDNLADMLGGTVTATGTGQSRVATGWKAPTELVQLSGPCTIDTPSGKTISIPNAMLLANLDGKLTLTEVSKVACTLKVMKPADGSAPYEIMDTPDEG</sequence>
<dbReference type="EMBL" id="CP033459">
    <property type="protein sequence ID" value="QFQ11571.1"/>
    <property type="molecule type" value="Genomic_DNA"/>
</dbReference>